<dbReference type="Proteomes" id="UP000545493">
    <property type="component" value="Unassembled WGS sequence"/>
</dbReference>
<keyword evidence="10" id="KW-1185">Reference proteome</keyword>
<comment type="caution">
    <text evidence="9">The sequence shown here is derived from an EMBL/GenBank/DDBJ whole genome shotgun (WGS) entry which is preliminary data.</text>
</comment>
<keyword evidence="4" id="KW-0808">Transferase</keyword>
<dbReference type="EC" id="2.7.13.3" evidence="2"/>
<keyword evidence="3" id="KW-0597">Phosphoprotein</keyword>
<organism evidence="9 10">
    <name type="scientific">Saccharomonospora amisosensis</name>
    <dbReference type="NCBI Taxonomy" id="1128677"/>
    <lineage>
        <taxon>Bacteria</taxon>
        <taxon>Bacillati</taxon>
        <taxon>Actinomycetota</taxon>
        <taxon>Actinomycetes</taxon>
        <taxon>Pseudonocardiales</taxon>
        <taxon>Pseudonocardiaceae</taxon>
        <taxon>Saccharomonospora</taxon>
    </lineage>
</organism>
<dbReference type="RefSeq" id="WP_313886704.1">
    <property type="nucleotide sequence ID" value="NZ_JAAOYM010000001.1"/>
</dbReference>
<dbReference type="GO" id="GO:0005886">
    <property type="term" value="C:plasma membrane"/>
    <property type="evidence" value="ECO:0007669"/>
    <property type="project" value="TreeGrafter"/>
</dbReference>
<dbReference type="EMBL" id="JAAOYM010000001">
    <property type="protein sequence ID" value="NIJ11370.1"/>
    <property type="molecule type" value="Genomic_DNA"/>
</dbReference>
<evidence type="ECO:0000256" key="2">
    <source>
        <dbReference type="ARBA" id="ARBA00012438"/>
    </source>
</evidence>
<feature type="compositionally biased region" description="Basic and acidic residues" evidence="6">
    <location>
        <begin position="429"/>
        <end position="448"/>
    </location>
</feature>
<proteinExistence type="predicted"/>
<dbReference type="GO" id="GO:0004673">
    <property type="term" value="F:protein histidine kinase activity"/>
    <property type="evidence" value="ECO:0007669"/>
    <property type="project" value="UniProtKB-EC"/>
</dbReference>
<evidence type="ECO:0000313" key="9">
    <source>
        <dbReference type="EMBL" id="NIJ11370.1"/>
    </source>
</evidence>
<dbReference type="InterPro" id="IPR003594">
    <property type="entry name" value="HATPase_dom"/>
</dbReference>
<dbReference type="PANTHER" id="PTHR45436:SF5">
    <property type="entry name" value="SENSOR HISTIDINE KINASE TRCS"/>
    <property type="match status" value="1"/>
</dbReference>
<feature type="transmembrane region" description="Helical" evidence="7">
    <location>
        <begin position="86"/>
        <end position="105"/>
    </location>
</feature>
<sequence length="535" mass="57370">MTYWEADPDIPDAREVDPFASRTWSHLTRRTNHLRFFDNWVIMTLPSTRPPTRQPILWLCTGVAVSYVVVASIFLLAGDGSALRNALLLAAGVLAVAALGVHAVVSDRALRAHEATLRNQQAAAGEQGAALESMAEQVEAFAQGAPAAPPLPELSPSGRPAALLHRAAAVLDRLRDDQQGRQDAVHAAVVALARKAQTSAHRLQEEASRMVQRHPSDPDILHTSMRVDHAAAQQARHAQTLAALCGEWPGQQWHEPLPIADVVRGAAGRITAFQRVEISGDPGVAVSPRVVEPLIHLVAELLANATQSSPPTTNVLVTLRHVQRGAVIEIDDCGVGLDDRRLEQAREIASGRRPVGLAELGEIPQTGLPVVGAYVRRYGFRVDLTESVYGGVRAITLVPSELVETIPPGGSATVGEHALTRKQPPRPAESPRHWEPERHEETEPRTTRTVEGNLSSLPRRRSRRGEAPAKTLDSDVEWPGPGNTRAAGGGAGTNSTQTAEQAGQWMGAFLRSSPGLPTGAARTDSSADVDNTPEE</sequence>
<keyword evidence="5 9" id="KW-0418">Kinase</keyword>
<dbReference type="Pfam" id="PF02518">
    <property type="entry name" value="HATPase_c"/>
    <property type="match status" value="1"/>
</dbReference>
<accession>A0A7X5UNR0</accession>
<dbReference type="Gene3D" id="3.30.565.10">
    <property type="entry name" value="Histidine kinase-like ATPase, C-terminal domain"/>
    <property type="match status" value="1"/>
</dbReference>
<name>A0A7X5UNR0_9PSEU</name>
<evidence type="ECO:0000256" key="5">
    <source>
        <dbReference type="ARBA" id="ARBA00022777"/>
    </source>
</evidence>
<evidence type="ECO:0000256" key="7">
    <source>
        <dbReference type="SAM" id="Phobius"/>
    </source>
</evidence>
<protein>
    <recommendedName>
        <fullName evidence="2">histidine kinase</fullName>
        <ecNumber evidence="2">2.7.13.3</ecNumber>
    </recommendedName>
</protein>
<feature type="transmembrane region" description="Helical" evidence="7">
    <location>
        <begin position="56"/>
        <end position="77"/>
    </location>
</feature>
<evidence type="ECO:0000259" key="8">
    <source>
        <dbReference type="Pfam" id="PF02518"/>
    </source>
</evidence>
<evidence type="ECO:0000313" key="10">
    <source>
        <dbReference type="Proteomes" id="UP000545493"/>
    </source>
</evidence>
<evidence type="ECO:0000256" key="4">
    <source>
        <dbReference type="ARBA" id="ARBA00022679"/>
    </source>
</evidence>
<feature type="region of interest" description="Disordered" evidence="6">
    <location>
        <begin position="405"/>
        <end position="535"/>
    </location>
</feature>
<keyword evidence="7" id="KW-0812">Transmembrane</keyword>
<dbReference type="InterPro" id="IPR050428">
    <property type="entry name" value="TCS_sensor_his_kinase"/>
</dbReference>
<dbReference type="AlphaFoldDB" id="A0A7X5UNR0"/>
<gene>
    <name evidence="9" type="ORF">FHU38_001714</name>
</gene>
<evidence type="ECO:0000256" key="1">
    <source>
        <dbReference type="ARBA" id="ARBA00000085"/>
    </source>
</evidence>
<dbReference type="InterPro" id="IPR036890">
    <property type="entry name" value="HATPase_C_sf"/>
</dbReference>
<keyword evidence="7" id="KW-0472">Membrane</keyword>
<dbReference type="SUPFAM" id="SSF55874">
    <property type="entry name" value="ATPase domain of HSP90 chaperone/DNA topoisomerase II/histidine kinase"/>
    <property type="match status" value="1"/>
</dbReference>
<dbReference type="PANTHER" id="PTHR45436">
    <property type="entry name" value="SENSOR HISTIDINE KINASE YKOH"/>
    <property type="match status" value="1"/>
</dbReference>
<keyword evidence="7" id="KW-1133">Transmembrane helix</keyword>
<evidence type="ECO:0000256" key="6">
    <source>
        <dbReference type="SAM" id="MobiDB-lite"/>
    </source>
</evidence>
<comment type="catalytic activity">
    <reaction evidence="1">
        <text>ATP + protein L-histidine = ADP + protein N-phospho-L-histidine.</text>
        <dbReference type="EC" id="2.7.13.3"/>
    </reaction>
</comment>
<reference evidence="9 10" key="1">
    <citation type="submission" date="2020-03" db="EMBL/GenBank/DDBJ databases">
        <title>Sequencing the genomes of 1000 actinobacteria strains.</title>
        <authorList>
            <person name="Klenk H.-P."/>
        </authorList>
    </citation>
    <scope>NUCLEOTIDE SEQUENCE [LARGE SCALE GENOMIC DNA]</scope>
    <source>
        <strain evidence="9 10">DSM 45685</strain>
    </source>
</reference>
<dbReference type="GO" id="GO:0000160">
    <property type="term" value="P:phosphorelay signal transduction system"/>
    <property type="evidence" value="ECO:0007669"/>
    <property type="project" value="TreeGrafter"/>
</dbReference>
<evidence type="ECO:0000256" key="3">
    <source>
        <dbReference type="ARBA" id="ARBA00022553"/>
    </source>
</evidence>
<feature type="domain" description="Histidine kinase/HSP90-like ATPase" evidence="8">
    <location>
        <begin position="292"/>
        <end position="397"/>
    </location>
</feature>